<protein>
    <submittedName>
        <fullName evidence="2">Uncharacterized protein</fullName>
    </submittedName>
</protein>
<dbReference type="STRING" id="554065.E1Z7V7"/>
<gene>
    <name evidence="2" type="ORF">CHLNCDRAFT_142143</name>
</gene>
<dbReference type="InParanoid" id="E1Z7V7"/>
<reference evidence="2 3" key="1">
    <citation type="journal article" date="2010" name="Plant Cell">
        <title>The Chlorella variabilis NC64A genome reveals adaptation to photosymbiosis, coevolution with viruses, and cryptic sex.</title>
        <authorList>
            <person name="Blanc G."/>
            <person name="Duncan G."/>
            <person name="Agarkova I."/>
            <person name="Borodovsky M."/>
            <person name="Gurnon J."/>
            <person name="Kuo A."/>
            <person name="Lindquist E."/>
            <person name="Lucas S."/>
            <person name="Pangilinan J."/>
            <person name="Polle J."/>
            <person name="Salamov A."/>
            <person name="Terry A."/>
            <person name="Yamada T."/>
            <person name="Dunigan D.D."/>
            <person name="Grigoriev I.V."/>
            <person name="Claverie J.M."/>
            <person name="Van Etten J.L."/>
        </authorList>
    </citation>
    <scope>NUCLEOTIDE SEQUENCE [LARGE SCALE GENOMIC DNA]</scope>
    <source>
        <strain evidence="2 3">NC64A</strain>
    </source>
</reference>
<dbReference type="GeneID" id="17357678"/>
<dbReference type="KEGG" id="cvr:CHLNCDRAFT_142143"/>
<dbReference type="OMA" id="KRINWID"/>
<dbReference type="Proteomes" id="UP000008141">
    <property type="component" value="Unassembled WGS sequence"/>
</dbReference>
<sequence length="477" mass="52086">MAAACLAIACLLATPCTAAGGPKRLLLQALVPAVAPLPPPASEAAAPATGSCCQQLAAIGFSSNLPIVVLDTAGKKLEQKNVDVPLQLCTCSPASASATKKSFDVKLLKEGGKKNATGTQKNEFPFLGMPADSDWVLYGGDEVDLTQGMRNWLAYNLGRASGQYAPRTVWCEVFLVDDGAPALSPAHYHGIYIGLEKLKVAPQRVAVAPLEPPNLSGGYLFSYDNDNLEEGDVTFGPLQGWQHPFQMKDPKKAGPEALAWLTGYLQAFQDALEAPDWLIRSPSYTTFIDGPSWLDYFLLTELTKNPDGYRGSVYLHKDRDQPLAAGPIWDLNEAFGLCCGYPIEGWDKQGGWRFMICADPERCRVNPTDGLSRWRMWQDPRFSFGARARWAALRSGPWSDAVITQMVADVSALIRPAVLRNFDRYAAVLLKPWYSSAEQEWTTEVANLQDWLSKHLAWMDAAFAQSGAAPTTPAGRR</sequence>
<proteinExistence type="predicted"/>
<feature type="signal peptide" evidence="1">
    <location>
        <begin position="1"/>
        <end position="18"/>
    </location>
</feature>
<evidence type="ECO:0000313" key="2">
    <source>
        <dbReference type="EMBL" id="EFN58239.1"/>
    </source>
</evidence>
<dbReference type="InterPro" id="IPR014867">
    <property type="entry name" value="Spore_coat_CotH_CotH2/3/7"/>
</dbReference>
<evidence type="ECO:0000256" key="1">
    <source>
        <dbReference type="SAM" id="SignalP"/>
    </source>
</evidence>
<dbReference type="OrthoDB" id="540213at2759"/>
<organism evidence="3">
    <name type="scientific">Chlorella variabilis</name>
    <name type="common">Green alga</name>
    <dbReference type="NCBI Taxonomy" id="554065"/>
    <lineage>
        <taxon>Eukaryota</taxon>
        <taxon>Viridiplantae</taxon>
        <taxon>Chlorophyta</taxon>
        <taxon>core chlorophytes</taxon>
        <taxon>Trebouxiophyceae</taxon>
        <taxon>Chlorellales</taxon>
        <taxon>Chlorellaceae</taxon>
        <taxon>Chlorella clade</taxon>
        <taxon>Chlorella</taxon>
    </lineage>
</organism>
<name>E1Z7V7_CHLVA</name>
<feature type="chain" id="PRO_5003155518" evidence="1">
    <location>
        <begin position="19"/>
        <end position="477"/>
    </location>
</feature>
<evidence type="ECO:0000313" key="3">
    <source>
        <dbReference type="Proteomes" id="UP000008141"/>
    </source>
</evidence>
<dbReference type="EMBL" id="GL433838">
    <property type="protein sequence ID" value="EFN58239.1"/>
    <property type="molecule type" value="Genomic_DNA"/>
</dbReference>
<dbReference type="Pfam" id="PF08757">
    <property type="entry name" value="CotH"/>
    <property type="match status" value="1"/>
</dbReference>
<dbReference type="RefSeq" id="XP_005850341.1">
    <property type="nucleotide sequence ID" value="XM_005850279.1"/>
</dbReference>
<accession>E1Z7V7</accession>
<dbReference type="eggNOG" id="ENOG502S9MY">
    <property type="taxonomic scope" value="Eukaryota"/>
</dbReference>
<dbReference type="AlphaFoldDB" id="E1Z7V7"/>
<keyword evidence="1" id="KW-0732">Signal</keyword>
<keyword evidence="3" id="KW-1185">Reference proteome</keyword>